<feature type="transmembrane region" description="Helical" evidence="5">
    <location>
        <begin position="189"/>
        <end position="207"/>
    </location>
</feature>
<sequence>MIKRMNMPSLDSTTIFIAFVITLIAHVGAKYVLRYINRYFRGIPMIIIAIVLTLIIIMIIGMPYTTYYTHAKPVFDRLLGYSTVLLAVPLAGMDFKGLPIKKLSIIVVMASLIGAIVPMSLAYLFGLNMDAILSFATRSVTTPVGLSVAQIIDAPLVLANLIIIVSGILGAGVCRVLFNNITDDRAKGLALGLVAHAIGTVEAWTISPTAGRYAAFGLAINGLLTAVWLPVVVLLLLK</sequence>
<reference evidence="7 8" key="1">
    <citation type="submission" date="2016-06" db="EMBL/GenBank/DDBJ databases">
        <title>Draft genome of Moraxella nonliquefaciens CCUG 60284.</title>
        <authorList>
            <person name="Salva-Serra F."/>
            <person name="Engstrom-Jakobsson H."/>
            <person name="Thorell K."/>
            <person name="Gonzales-Siles L."/>
            <person name="Karlsson R."/>
            <person name="Boulund F."/>
            <person name="Engstrand L."/>
            <person name="Kristiansson E."/>
            <person name="Moore E."/>
        </authorList>
    </citation>
    <scope>NUCLEOTIDE SEQUENCE [LARGE SCALE GENOMIC DNA]</scope>
    <source>
        <strain evidence="7 8">CCUG 60284</strain>
    </source>
</reference>
<keyword evidence="2 5" id="KW-0812">Transmembrane</keyword>
<dbReference type="PANTHER" id="PTHR30249:SF0">
    <property type="entry name" value="PLASTIDAL GLYCOLATE_GLYCERATE TRANSLOCATOR 1, CHLOROPLASTIC"/>
    <property type="match status" value="1"/>
</dbReference>
<dbReference type="Pfam" id="PF04172">
    <property type="entry name" value="LrgB"/>
    <property type="match status" value="1"/>
</dbReference>
<accession>A0A1B8PMQ5</accession>
<feature type="domain" description="PARP catalytic" evidence="6">
    <location>
        <begin position="1"/>
        <end position="44"/>
    </location>
</feature>
<protein>
    <submittedName>
        <fullName evidence="7">Rhamnonate dehydratase</fullName>
    </submittedName>
</protein>
<comment type="caution">
    <text evidence="7">The sequence shown here is derived from an EMBL/GenBank/DDBJ whole genome shotgun (WGS) entry which is preliminary data.</text>
</comment>
<keyword evidence="3 5" id="KW-1133">Transmembrane helix</keyword>
<evidence type="ECO:0000256" key="2">
    <source>
        <dbReference type="ARBA" id="ARBA00022692"/>
    </source>
</evidence>
<name>A0A1B8PMQ5_MORNO</name>
<evidence type="ECO:0000313" key="8">
    <source>
        <dbReference type="Proteomes" id="UP000092671"/>
    </source>
</evidence>
<gene>
    <name evidence="7" type="ORF">A9Z60_01830</name>
</gene>
<dbReference type="Proteomes" id="UP000092671">
    <property type="component" value="Unassembled WGS sequence"/>
</dbReference>
<feature type="transmembrane region" description="Helical" evidence="5">
    <location>
        <begin position="156"/>
        <end position="177"/>
    </location>
</feature>
<evidence type="ECO:0000313" key="7">
    <source>
        <dbReference type="EMBL" id="OBX52431.1"/>
    </source>
</evidence>
<dbReference type="PROSITE" id="PS51059">
    <property type="entry name" value="PARP_CATALYTIC"/>
    <property type="match status" value="1"/>
</dbReference>
<dbReference type="GO" id="GO:0003950">
    <property type="term" value="F:NAD+ poly-ADP-ribosyltransferase activity"/>
    <property type="evidence" value="ECO:0007669"/>
    <property type="project" value="InterPro"/>
</dbReference>
<dbReference type="GO" id="GO:0016020">
    <property type="term" value="C:membrane"/>
    <property type="evidence" value="ECO:0007669"/>
    <property type="project" value="UniProtKB-SubCell"/>
</dbReference>
<feature type="transmembrane region" description="Helical" evidence="5">
    <location>
        <begin position="78"/>
        <end position="96"/>
    </location>
</feature>
<evidence type="ECO:0000256" key="5">
    <source>
        <dbReference type="SAM" id="Phobius"/>
    </source>
</evidence>
<dbReference type="EMBL" id="LZDN01000001">
    <property type="protein sequence ID" value="OBX52431.1"/>
    <property type="molecule type" value="Genomic_DNA"/>
</dbReference>
<organism evidence="7 8">
    <name type="scientific">Moraxella nonliquefaciens</name>
    <dbReference type="NCBI Taxonomy" id="478"/>
    <lineage>
        <taxon>Bacteria</taxon>
        <taxon>Pseudomonadati</taxon>
        <taxon>Pseudomonadota</taxon>
        <taxon>Gammaproteobacteria</taxon>
        <taxon>Moraxellales</taxon>
        <taxon>Moraxellaceae</taxon>
        <taxon>Moraxella</taxon>
    </lineage>
</organism>
<feature type="transmembrane region" description="Helical" evidence="5">
    <location>
        <begin position="45"/>
        <end position="66"/>
    </location>
</feature>
<evidence type="ECO:0000256" key="4">
    <source>
        <dbReference type="ARBA" id="ARBA00023136"/>
    </source>
</evidence>
<feature type="transmembrane region" description="Helical" evidence="5">
    <location>
        <begin position="12"/>
        <end position="33"/>
    </location>
</feature>
<dbReference type="AlphaFoldDB" id="A0A1B8PMQ5"/>
<dbReference type="InterPro" id="IPR007300">
    <property type="entry name" value="CidB/LrgB"/>
</dbReference>
<evidence type="ECO:0000259" key="6">
    <source>
        <dbReference type="PROSITE" id="PS51059"/>
    </source>
</evidence>
<evidence type="ECO:0000256" key="1">
    <source>
        <dbReference type="ARBA" id="ARBA00004141"/>
    </source>
</evidence>
<feature type="transmembrane region" description="Helical" evidence="5">
    <location>
        <begin position="213"/>
        <end position="237"/>
    </location>
</feature>
<dbReference type="PANTHER" id="PTHR30249">
    <property type="entry name" value="PUTATIVE SEROTONIN TRANSPORTER"/>
    <property type="match status" value="1"/>
</dbReference>
<proteinExistence type="predicted"/>
<keyword evidence="4 5" id="KW-0472">Membrane</keyword>
<comment type="subcellular location">
    <subcellularLocation>
        <location evidence="1">Membrane</location>
        <topology evidence="1">Multi-pass membrane protein</topology>
    </subcellularLocation>
</comment>
<feature type="transmembrane region" description="Helical" evidence="5">
    <location>
        <begin position="103"/>
        <end position="125"/>
    </location>
</feature>
<dbReference type="InterPro" id="IPR012317">
    <property type="entry name" value="Poly(ADP-ribose)pol_cat_dom"/>
</dbReference>
<evidence type="ECO:0000256" key="3">
    <source>
        <dbReference type="ARBA" id="ARBA00022989"/>
    </source>
</evidence>